<dbReference type="Proteomes" id="UP000290657">
    <property type="component" value="Unassembled WGS sequence"/>
</dbReference>
<dbReference type="OrthoDB" id="5347694at2"/>
<dbReference type="RefSeq" id="WP_128996886.1">
    <property type="nucleotide sequence ID" value="NZ_PDKN01000009.1"/>
</dbReference>
<dbReference type="EMBL" id="PDKN01000009">
    <property type="protein sequence ID" value="RXJ54539.1"/>
    <property type="molecule type" value="Genomic_DNA"/>
</dbReference>
<gene>
    <name evidence="2" type="ORF">CRV04_10910</name>
</gene>
<keyword evidence="1" id="KW-0472">Membrane</keyword>
<protein>
    <submittedName>
        <fullName evidence="2">Uncharacterized protein</fullName>
    </submittedName>
</protein>
<keyword evidence="1" id="KW-0812">Transmembrane</keyword>
<feature type="transmembrane region" description="Helical" evidence="1">
    <location>
        <begin position="36"/>
        <end position="59"/>
    </location>
</feature>
<proteinExistence type="predicted"/>
<feature type="transmembrane region" description="Helical" evidence="1">
    <location>
        <begin position="71"/>
        <end position="90"/>
    </location>
</feature>
<organism evidence="2 3">
    <name type="scientific">Candidatus Marinarcus aquaticus</name>
    <dbReference type="NCBI Taxonomy" id="2044504"/>
    <lineage>
        <taxon>Bacteria</taxon>
        <taxon>Pseudomonadati</taxon>
        <taxon>Campylobacterota</taxon>
        <taxon>Epsilonproteobacteria</taxon>
        <taxon>Campylobacterales</taxon>
        <taxon>Arcobacteraceae</taxon>
        <taxon>Candidatus Marinarcus</taxon>
    </lineage>
</organism>
<feature type="transmembrane region" description="Helical" evidence="1">
    <location>
        <begin position="6"/>
        <end position="24"/>
    </location>
</feature>
<keyword evidence="3" id="KW-1185">Reference proteome</keyword>
<name>A0A4Q0XRB9_9BACT</name>
<evidence type="ECO:0000313" key="3">
    <source>
        <dbReference type="Proteomes" id="UP000290657"/>
    </source>
</evidence>
<dbReference type="AlphaFoldDB" id="A0A4Q0XRB9"/>
<keyword evidence="1" id="KW-1133">Transmembrane helix</keyword>
<evidence type="ECO:0000313" key="2">
    <source>
        <dbReference type="EMBL" id="RXJ54539.1"/>
    </source>
</evidence>
<evidence type="ECO:0000256" key="1">
    <source>
        <dbReference type="SAM" id="Phobius"/>
    </source>
</evidence>
<accession>A0A4Q0XRB9</accession>
<reference evidence="2 3" key="1">
    <citation type="submission" date="2017-10" db="EMBL/GenBank/DDBJ databases">
        <title>Genomics of the genus Arcobacter.</title>
        <authorList>
            <person name="Perez-Cataluna A."/>
            <person name="Figueras M.J."/>
        </authorList>
    </citation>
    <scope>NUCLEOTIDE SEQUENCE [LARGE SCALE GENOMIC DNA]</scope>
    <source>
        <strain evidence="2 3">CECT 8987</strain>
    </source>
</reference>
<sequence>MENMDKIIVLVITFTAAFATWKMVFDFYKIRFHKIFAHIIAIITASFMFISTMILFAPSNYQRGVTPEVEISFMAIISVIVMVGVLYVFFKYIPSKKEK</sequence>
<comment type="caution">
    <text evidence="2">The sequence shown here is derived from an EMBL/GenBank/DDBJ whole genome shotgun (WGS) entry which is preliminary data.</text>
</comment>